<evidence type="ECO:0000313" key="1">
    <source>
        <dbReference type="EMBL" id="AAZ04465.1"/>
    </source>
</evidence>
<accession>Q707E6</accession>
<proteinExistence type="predicted"/>
<reference evidence="1" key="2">
    <citation type="journal article" date="2006" name="Infect. Immun.">
        <title>The pap operon of avian pathogenic Escherichia coli strain O1:K1 is located on a novel pathogenicity island.</title>
        <authorList>
            <person name="Kariyawasam S."/>
            <person name="Johnson T.J."/>
            <person name="Nolan L.K."/>
        </authorList>
    </citation>
    <scope>NUCLEOTIDE SEQUENCE</scope>
    <source>
        <strain evidence="1">APEC O1</strain>
    </source>
</reference>
<organism evidence="2">
    <name type="scientific">Escherichia coli</name>
    <dbReference type="NCBI Taxonomy" id="562"/>
    <lineage>
        <taxon>Bacteria</taxon>
        <taxon>Pseudomonadati</taxon>
        <taxon>Pseudomonadota</taxon>
        <taxon>Gammaproteobacteria</taxon>
        <taxon>Enterobacterales</taxon>
        <taxon>Enterobacteriaceae</taxon>
        <taxon>Escherichia</taxon>
    </lineage>
</organism>
<evidence type="ECO:0000313" key="2">
    <source>
        <dbReference type="EMBL" id="CAE85209.1"/>
    </source>
</evidence>
<reference evidence="2" key="1">
    <citation type="journal article" date="2004" name="Infect. Immun.">
        <title>The pathogenicity island-associated K15 capsule determinant exhibits a novel genetic structure and correlates with virulence in uropathogenic Escherichia coli strain 536.</title>
        <authorList>
            <person name="Schneider G."/>
            <person name="Dobrindt U."/>
            <person name="Bruggemann H."/>
            <person name="Nagy G."/>
            <person name="Janke B."/>
            <person name="Blum-Oehler G."/>
            <person name="Buchrieser C."/>
            <person name="Gottschalk G."/>
            <person name="Emody L."/>
            <person name="Hacker J."/>
        </authorList>
    </citation>
    <scope>NUCLEOTIDE SEQUENCE</scope>
    <source>
        <strain evidence="2">536</strain>
    </source>
</reference>
<dbReference type="AlphaFoldDB" id="Q707E6"/>
<dbReference type="EMBL" id="AJ617685">
    <property type="protein sequence ID" value="CAE85209.1"/>
    <property type="molecule type" value="Genomic_DNA"/>
</dbReference>
<sequence>MGCNKIFNEYKTMVSPCLYAGLITFLLSRNVSWRCEDAAILQARRGTKFCPPI</sequence>
<gene>
    <name evidence="1" type="ORF">ORF_56</name>
</gene>
<name>Q707E6_ECOLX</name>
<dbReference type="EMBL" id="DQ095216">
    <property type="protein sequence ID" value="AAZ04465.1"/>
    <property type="molecule type" value="Genomic_DNA"/>
</dbReference>
<protein>
    <submittedName>
        <fullName evidence="2">Uncharacterized protein</fullName>
    </submittedName>
</protein>